<evidence type="ECO:0000256" key="2">
    <source>
        <dbReference type="ARBA" id="ARBA00005879"/>
    </source>
</evidence>
<dbReference type="PIRSF" id="PIRSF036427">
    <property type="entry name" value="Precrrn-2_mtase"/>
    <property type="match status" value="1"/>
</dbReference>
<keyword evidence="6" id="KW-0949">S-adenosyl-L-methionine</keyword>
<proteinExistence type="inferred from homology"/>
<evidence type="ECO:0000256" key="4">
    <source>
        <dbReference type="ARBA" id="ARBA00022603"/>
    </source>
</evidence>
<comment type="pathway">
    <text evidence="1">Cofactor biosynthesis; adenosylcobalamin biosynthesis.</text>
</comment>
<dbReference type="CDD" id="cd11645">
    <property type="entry name" value="Precorrin_2_C20_MT"/>
    <property type="match status" value="1"/>
</dbReference>
<dbReference type="PANTHER" id="PTHR43467">
    <property type="entry name" value="COBALT-PRECORRIN-2 C(20)-METHYLTRANSFERASE"/>
    <property type="match status" value="1"/>
</dbReference>
<dbReference type="EC" id="2.1.1.130" evidence="9"/>
<dbReference type="Proteomes" id="UP000647491">
    <property type="component" value="Unassembled WGS sequence"/>
</dbReference>
<name>A0ABR7NS83_9FIRM</name>
<evidence type="ECO:0000313" key="9">
    <source>
        <dbReference type="EMBL" id="MBC8598984.1"/>
    </source>
</evidence>
<organism evidence="9 10">
    <name type="scientific">Enterocloster hominis</name>
    <name type="common">ex Liu et al. 2021</name>
    <dbReference type="NCBI Taxonomy" id="2763663"/>
    <lineage>
        <taxon>Bacteria</taxon>
        <taxon>Bacillati</taxon>
        <taxon>Bacillota</taxon>
        <taxon>Clostridia</taxon>
        <taxon>Lachnospirales</taxon>
        <taxon>Lachnospiraceae</taxon>
        <taxon>Enterocloster</taxon>
    </lineage>
</organism>
<dbReference type="NCBIfam" id="TIGR01467">
    <property type="entry name" value="cobI_cbiL"/>
    <property type="match status" value="1"/>
</dbReference>
<keyword evidence="4 9" id="KW-0489">Methyltransferase</keyword>
<keyword evidence="5 9" id="KW-0808">Transferase</keyword>
<dbReference type="InterPro" id="IPR012382">
    <property type="entry name" value="CobI/CbiL"/>
</dbReference>
<dbReference type="RefSeq" id="WP_158357059.1">
    <property type="nucleotide sequence ID" value="NZ_JACRTJ010000015.1"/>
</dbReference>
<evidence type="ECO:0000256" key="1">
    <source>
        <dbReference type="ARBA" id="ARBA00004953"/>
    </source>
</evidence>
<dbReference type="EMBL" id="JACRTJ010000015">
    <property type="protein sequence ID" value="MBC8598984.1"/>
    <property type="molecule type" value="Genomic_DNA"/>
</dbReference>
<dbReference type="InterPro" id="IPR014776">
    <property type="entry name" value="4pyrrole_Mease_sub2"/>
</dbReference>
<comment type="similarity">
    <text evidence="2 7">Belongs to the precorrin methyltransferase family.</text>
</comment>
<comment type="caution">
    <text evidence="9">The sequence shown here is derived from an EMBL/GenBank/DDBJ whole genome shotgun (WGS) entry which is preliminary data.</text>
</comment>
<evidence type="ECO:0000313" key="10">
    <source>
        <dbReference type="Proteomes" id="UP000647491"/>
    </source>
</evidence>
<dbReference type="Gene3D" id="3.30.950.10">
    <property type="entry name" value="Methyltransferase, Cobalt-precorrin-4 Transmethylase, Domain 2"/>
    <property type="match status" value="1"/>
</dbReference>
<feature type="domain" description="Tetrapyrrole methylase" evidence="8">
    <location>
        <begin position="4"/>
        <end position="210"/>
    </location>
</feature>
<evidence type="ECO:0000259" key="8">
    <source>
        <dbReference type="Pfam" id="PF00590"/>
    </source>
</evidence>
<dbReference type="InterPro" id="IPR006364">
    <property type="entry name" value="CobI/CbiL/CobIJ_dom"/>
</dbReference>
<sequence>MAGKIYGVGVGPGDPELLTIKAARLIKNAGVIGIPAEHKETCKAYQIAAGAVEEIREKEVVPFPFLMTRDPERLKESHDRLAEKAAGYLDQGRDLVFLTLGDPAVYSTYMYLHRRLTAMGYEAEIVSGVTSFCAAAARLSVSLGDGSTPIHILPGSFPLEEGLSLPGTRVLMKSGKQMGAVKKALVSGEYEVLMAENCGMEGERLIGRAQDIPEDAGYYSLVIVKEKGETGR</sequence>
<evidence type="ECO:0000256" key="7">
    <source>
        <dbReference type="PIRNR" id="PIRNR036427"/>
    </source>
</evidence>
<evidence type="ECO:0000256" key="5">
    <source>
        <dbReference type="ARBA" id="ARBA00022679"/>
    </source>
</evidence>
<keyword evidence="10" id="KW-1185">Reference proteome</keyword>
<dbReference type="Gene3D" id="3.40.1010.10">
    <property type="entry name" value="Cobalt-precorrin-4 Transmethylase, Domain 1"/>
    <property type="match status" value="1"/>
</dbReference>
<dbReference type="Pfam" id="PF00590">
    <property type="entry name" value="TP_methylase"/>
    <property type="match status" value="1"/>
</dbReference>
<dbReference type="InterPro" id="IPR035996">
    <property type="entry name" value="4pyrrol_Methylase_sf"/>
</dbReference>
<dbReference type="SUPFAM" id="SSF53790">
    <property type="entry name" value="Tetrapyrrole methylase"/>
    <property type="match status" value="1"/>
</dbReference>
<dbReference type="PANTHER" id="PTHR43467:SF2">
    <property type="entry name" value="COBALT-PRECORRIN-2 C(20)-METHYLTRANSFERASE"/>
    <property type="match status" value="1"/>
</dbReference>
<dbReference type="InterPro" id="IPR014777">
    <property type="entry name" value="4pyrrole_Mease_sub1"/>
</dbReference>
<evidence type="ECO:0000256" key="6">
    <source>
        <dbReference type="ARBA" id="ARBA00022691"/>
    </source>
</evidence>
<dbReference type="GO" id="GO:0032259">
    <property type="term" value="P:methylation"/>
    <property type="evidence" value="ECO:0007669"/>
    <property type="project" value="UniProtKB-KW"/>
</dbReference>
<accession>A0ABR7NS83</accession>
<gene>
    <name evidence="9" type="primary">cobI</name>
    <name evidence="9" type="ORF">H8708_07035</name>
</gene>
<dbReference type="GO" id="GO:0030788">
    <property type="term" value="F:precorrin-2 C20-methyltransferase activity"/>
    <property type="evidence" value="ECO:0007669"/>
    <property type="project" value="UniProtKB-EC"/>
</dbReference>
<protein>
    <submittedName>
        <fullName evidence="9">Precorrin-2 C(20)-methyltransferase</fullName>
        <ecNumber evidence="9">2.1.1.130</ecNumber>
    </submittedName>
</protein>
<reference evidence="9 10" key="1">
    <citation type="submission" date="2020-08" db="EMBL/GenBank/DDBJ databases">
        <title>Genome public.</title>
        <authorList>
            <person name="Liu C."/>
            <person name="Sun Q."/>
        </authorList>
    </citation>
    <scope>NUCLEOTIDE SEQUENCE [LARGE SCALE GENOMIC DNA]</scope>
    <source>
        <strain evidence="9 10">BX10</strain>
    </source>
</reference>
<evidence type="ECO:0000256" key="3">
    <source>
        <dbReference type="ARBA" id="ARBA00022573"/>
    </source>
</evidence>
<keyword evidence="3" id="KW-0169">Cobalamin biosynthesis</keyword>
<dbReference type="InterPro" id="IPR000878">
    <property type="entry name" value="4pyrrol_Mease"/>
</dbReference>